<organism evidence="1">
    <name type="scientific">uncultured Chloroflexia bacterium</name>
    <dbReference type="NCBI Taxonomy" id="1672391"/>
    <lineage>
        <taxon>Bacteria</taxon>
        <taxon>Bacillati</taxon>
        <taxon>Chloroflexota</taxon>
        <taxon>Chloroflexia</taxon>
        <taxon>environmental samples</taxon>
    </lineage>
</organism>
<dbReference type="PANTHER" id="PTHR47691">
    <property type="entry name" value="REGULATOR-RELATED"/>
    <property type="match status" value="1"/>
</dbReference>
<accession>A0A6J4JFP4</accession>
<evidence type="ECO:0000313" key="1">
    <source>
        <dbReference type="EMBL" id="CAA9276939.1"/>
    </source>
</evidence>
<dbReference type="AlphaFoldDB" id="A0A6J4JFP4"/>
<reference evidence="1" key="1">
    <citation type="submission" date="2020-02" db="EMBL/GenBank/DDBJ databases">
        <authorList>
            <person name="Meier V. D."/>
        </authorList>
    </citation>
    <scope>NUCLEOTIDE SEQUENCE</scope>
    <source>
        <strain evidence="1">AVDCRST_MAG26</strain>
    </source>
</reference>
<dbReference type="PANTHER" id="PTHR47691:SF3">
    <property type="entry name" value="HTH-TYPE TRANSCRIPTIONAL REGULATOR RV0890C-RELATED"/>
    <property type="match status" value="1"/>
</dbReference>
<feature type="non-terminal residue" evidence="1">
    <location>
        <position position="67"/>
    </location>
</feature>
<sequence length="67" mass="7585">MEQIAARLDDRFRLLTGGSRTALPRQQTLRALIDWSWDLLSETERALIRRLSVFVGGWTLEAAEAVG</sequence>
<proteinExistence type="predicted"/>
<dbReference type="EMBL" id="CADCTK010000723">
    <property type="protein sequence ID" value="CAA9276939.1"/>
    <property type="molecule type" value="Genomic_DNA"/>
</dbReference>
<gene>
    <name evidence="1" type="ORF">AVDCRST_MAG26-3113</name>
</gene>
<protein>
    <submittedName>
        <fullName evidence="1">Transcriptional regulator, AfsR family</fullName>
    </submittedName>
</protein>
<name>A0A6J4JFP4_9CHLR</name>